<dbReference type="PROSITE" id="PS01101">
    <property type="entry name" value="CK2_BETA"/>
    <property type="match status" value="1"/>
</dbReference>
<dbReference type="FunFam" id="2.20.25.20:FF:000001">
    <property type="entry name" value="Casein kinase II subunit beta"/>
    <property type="match status" value="1"/>
</dbReference>
<keyword evidence="3" id="KW-0418">Kinase</keyword>
<comment type="subunit">
    <text evidence="2">Tetramer of two alpha and two beta subunits.</text>
</comment>
<sequence>MAQDNRPRSKNQNQEDENVSWVTWFCSLKGNEFLCEVEESFIADNFNLTGLSSCVPYYKYALQTIKDVDSPELDQLTEEQEEVVESAAEMLYGLIHARYIITTPGMQLMTTKYQNGEFGRCPRVFCEKQPCLPVGLSDNVRQDTVKLFCPRCEKLYVPKLLRHASMDGAYFGTTFAHFLLHSQPELQPPLPTHRYVPKIFGFKIHVPEKDSEKPTIKNLK</sequence>
<dbReference type="Gene3D" id="2.20.25.20">
    <property type="match status" value="1"/>
</dbReference>
<dbReference type="OrthoDB" id="3971593at2759"/>
<dbReference type="EMBL" id="JAPDFW010000022">
    <property type="protein sequence ID" value="KAJ5079672.1"/>
    <property type="molecule type" value="Genomic_DNA"/>
</dbReference>
<comment type="similarity">
    <text evidence="1 2">Belongs to the casein kinase 2 subunit beta family.</text>
</comment>
<dbReference type="InterPro" id="IPR035991">
    <property type="entry name" value="Casein_kinase_II_beta-like"/>
</dbReference>
<dbReference type="InterPro" id="IPR016149">
    <property type="entry name" value="Casein_kin_II_reg-sub_N"/>
</dbReference>
<dbReference type="Pfam" id="PF01214">
    <property type="entry name" value="CK_II_beta"/>
    <property type="match status" value="1"/>
</dbReference>
<keyword evidence="4" id="KW-1185">Reference proteome</keyword>
<comment type="caution">
    <text evidence="3">The sequence shown here is derived from an EMBL/GenBank/DDBJ whole genome shotgun (WGS) entry which is preliminary data.</text>
</comment>
<dbReference type="PANTHER" id="PTHR11740:SF0">
    <property type="entry name" value="CASEIN KINASE II SUBUNIT BETA"/>
    <property type="match status" value="1"/>
</dbReference>
<protein>
    <recommendedName>
        <fullName evidence="2">Casein kinase II subunit beta</fullName>
        <shortName evidence="2">CK II beta</shortName>
    </recommendedName>
</protein>
<dbReference type="GO" id="GO:0005737">
    <property type="term" value="C:cytoplasm"/>
    <property type="evidence" value="ECO:0007669"/>
    <property type="project" value="TreeGrafter"/>
</dbReference>
<dbReference type="AlphaFoldDB" id="A0A9Q0LVI9"/>
<dbReference type="GO" id="GO:0019887">
    <property type="term" value="F:protein kinase regulator activity"/>
    <property type="evidence" value="ECO:0007669"/>
    <property type="project" value="InterPro"/>
</dbReference>
<evidence type="ECO:0000313" key="4">
    <source>
        <dbReference type="Proteomes" id="UP001149090"/>
    </source>
</evidence>
<organism evidence="3 4">
    <name type="scientific">Anaeramoeba ignava</name>
    <name type="common">Anaerobic marine amoeba</name>
    <dbReference type="NCBI Taxonomy" id="1746090"/>
    <lineage>
        <taxon>Eukaryota</taxon>
        <taxon>Metamonada</taxon>
        <taxon>Anaeramoebidae</taxon>
        <taxon>Anaeramoeba</taxon>
    </lineage>
</organism>
<dbReference type="SMART" id="SM01085">
    <property type="entry name" value="CK_II_beta"/>
    <property type="match status" value="1"/>
</dbReference>
<evidence type="ECO:0000313" key="3">
    <source>
        <dbReference type="EMBL" id="KAJ5079672.1"/>
    </source>
</evidence>
<proteinExistence type="inferred from homology"/>
<dbReference type="InterPro" id="IPR000704">
    <property type="entry name" value="Casein_kinase_II_reg-sub"/>
</dbReference>
<dbReference type="Proteomes" id="UP001149090">
    <property type="component" value="Unassembled WGS sequence"/>
</dbReference>
<dbReference type="GO" id="GO:0005956">
    <property type="term" value="C:protein kinase CK2 complex"/>
    <property type="evidence" value="ECO:0007669"/>
    <property type="project" value="UniProtKB-UniRule"/>
</dbReference>
<dbReference type="Gene3D" id="1.10.1820.10">
    <property type="entry name" value="protein kinase ck2 holoenzyme, chain C, domain 1"/>
    <property type="match status" value="1"/>
</dbReference>
<keyword evidence="3" id="KW-0808">Transferase</keyword>
<accession>A0A9Q0LVI9</accession>
<evidence type="ECO:0000256" key="2">
    <source>
        <dbReference type="RuleBase" id="RU361268"/>
    </source>
</evidence>
<dbReference type="GO" id="GO:0016301">
    <property type="term" value="F:kinase activity"/>
    <property type="evidence" value="ECO:0007669"/>
    <property type="project" value="UniProtKB-KW"/>
</dbReference>
<reference evidence="3" key="1">
    <citation type="submission" date="2022-10" db="EMBL/GenBank/DDBJ databases">
        <title>Novel sulphate-reducing endosymbionts in the free-living metamonad Anaeramoeba.</title>
        <authorList>
            <person name="Jerlstrom-Hultqvist J."/>
            <person name="Cepicka I."/>
            <person name="Gallot-Lavallee L."/>
            <person name="Salas-Leiva D."/>
            <person name="Curtis B.A."/>
            <person name="Zahonova K."/>
            <person name="Pipaliya S."/>
            <person name="Dacks J."/>
            <person name="Roger A.J."/>
        </authorList>
    </citation>
    <scope>NUCLEOTIDE SEQUENCE</scope>
    <source>
        <strain evidence="3">BMAN</strain>
    </source>
</reference>
<dbReference type="FunFam" id="1.10.1820.10:FF:000005">
    <property type="entry name" value="Casein kinase II subunit beta"/>
    <property type="match status" value="1"/>
</dbReference>
<gene>
    <name evidence="3" type="ORF">M0811_03981</name>
</gene>
<dbReference type="PRINTS" id="PR00472">
    <property type="entry name" value="CASNKINASEII"/>
</dbReference>
<name>A0A9Q0LVI9_ANAIG</name>
<dbReference type="PANTHER" id="PTHR11740">
    <property type="entry name" value="CASEIN KINASE II SUBUNIT BETA"/>
    <property type="match status" value="1"/>
</dbReference>
<dbReference type="SUPFAM" id="SSF57798">
    <property type="entry name" value="Casein kinase II beta subunit"/>
    <property type="match status" value="1"/>
</dbReference>
<evidence type="ECO:0000256" key="1">
    <source>
        <dbReference type="ARBA" id="ARBA00006941"/>
    </source>
</evidence>
<dbReference type="OMA" id="DADFGRC"/>